<protein>
    <recommendedName>
        <fullName evidence="3">Secreted protein</fullName>
    </recommendedName>
</protein>
<evidence type="ECO:0008006" key="3">
    <source>
        <dbReference type="Google" id="ProtNLM"/>
    </source>
</evidence>
<dbReference type="Proteomes" id="UP001595816">
    <property type="component" value="Unassembled WGS sequence"/>
</dbReference>
<gene>
    <name evidence="1" type="ORF">ACFOZ4_40890</name>
</gene>
<evidence type="ECO:0000313" key="1">
    <source>
        <dbReference type="EMBL" id="MFC4137002.1"/>
    </source>
</evidence>
<evidence type="ECO:0000313" key="2">
    <source>
        <dbReference type="Proteomes" id="UP001595816"/>
    </source>
</evidence>
<accession>A0ABV8M105</accession>
<organism evidence="1 2">
    <name type="scientific">Hamadaea flava</name>
    <dbReference type="NCBI Taxonomy" id="1742688"/>
    <lineage>
        <taxon>Bacteria</taxon>
        <taxon>Bacillati</taxon>
        <taxon>Actinomycetota</taxon>
        <taxon>Actinomycetes</taxon>
        <taxon>Micromonosporales</taxon>
        <taxon>Micromonosporaceae</taxon>
        <taxon>Hamadaea</taxon>
    </lineage>
</organism>
<comment type="caution">
    <text evidence="1">The sequence shown here is derived from an EMBL/GenBank/DDBJ whole genome shotgun (WGS) entry which is preliminary data.</text>
</comment>
<dbReference type="RefSeq" id="WP_253762198.1">
    <property type="nucleotide sequence ID" value="NZ_JAMZDZ010000001.1"/>
</dbReference>
<proteinExistence type="predicted"/>
<keyword evidence="2" id="KW-1185">Reference proteome</keyword>
<dbReference type="EMBL" id="JBHSAY010000035">
    <property type="protein sequence ID" value="MFC4137002.1"/>
    <property type="molecule type" value="Genomic_DNA"/>
</dbReference>
<reference evidence="2" key="1">
    <citation type="journal article" date="2019" name="Int. J. Syst. Evol. Microbiol.">
        <title>The Global Catalogue of Microorganisms (GCM) 10K type strain sequencing project: providing services to taxonomists for standard genome sequencing and annotation.</title>
        <authorList>
            <consortium name="The Broad Institute Genomics Platform"/>
            <consortium name="The Broad Institute Genome Sequencing Center for Infectious Disease"/>
            <person name="Wu L."/>
            <person name="Ma J."/>
        </authorList>
    </citation>
    <scope>NUCLEOTIDE SEQUENCE [LARGE SCALE GENOMIC DNA]</scope>
    <source>
        <strain evidence="2">CGMCC 4.7289</strain>
    </source>
</reference>
<sequence length="108" mass="11863">MKRLLWLGAGLAIGALVVRAVSKRMQRLTPGGIAESVSSSIGGIGETMREFVEDVRDGMAEREDEIHRAFADGVALDDTTALPWARGVGEKFYSSQYFREQQEGDTSR</sequence>
<name>A0ABV8M105_9ACTN</name>